<dbReference type="PROSITE" id="PS50878">
    <property type="entry name" value="RT_POL"/>
    <property type="match status" value="1"/>
</dbReference>
<proteinExistence type="predicted"/>
<dbReference type="InterPro" id="IPR000477">
    <property type="entry name" value="RT_dom"/>
</dbReference>
<organism evidence="2 3">
    <name type="scientific">Lithospermum erythrorhizon</name>
    <name type="common">Purple gromwell</name>
    <name type="synonym">Lithospermum officinale var. erythrorhizon</name>
    <dbReference type="NCBI Taxonomy" id="34254"/>
    <lineage>
        <taxon>Eukaryota</taxon>
        <taxon>Viridiplantae</taxon>
        <taxon>Streptophyta</taxon>
        <taxon>Embryophyta</taxon>
        <taxon>Tracheophyta</taxon>
        <taxon>Spermatophyta</taxon>
        <taxon>Magnoliopsida</taxon>
        <taxon>eudicotyledons</taxon>
        <taxon>Gunneridae</taxon>
        <taxon>Pentapetalae</taxon>
        <taxon>asterids</taxon>
        <taxon>lamiids</taxon>
        <taxon>Boraginales</taxon>
        <taxon>Boraginaceae</taxon>
        <taxon>Boraginoideae</taxon>
        <taxon>Lithospermeae</taxon>
        <taxon>Lithospermum</taxon>
    </lineage>
</organism>
<dbReference type="Pfam" id="PF00078">
    <property type="entry name" value="RVT_1"/>
    <property type="match status" value="1"/>
</dbReference>
<reference evidence="2 3" key="1">
    <citation type="submission" date="2024-01" db="EMBL/GenBank/DDBJ databases">
        <title>The complete chloroplast genome sequence of Lithospermum erythrorhizon: insights into the phylogenetic relationship among Boraginaceae species and the maternal lineages of purple gromwells.</title>
        <authorList>
            <person name="Okada T."/>
            <person name="Watanabe K."/>
        </authorList>
    </citation>
    <scope>NUCLEOTIDE SEQUENCE [LARGE SCALE GENOMIC DNA]</scope>
</reference>
<keyword evidence="3" id="KW-1185">Reference proteome</keyword>
<name>A0AAV3QM35_LITER</name>
<sequence length="216" mass="23842">MWLYTPSRGLRQGDPLSPYLYILCTEGLIALINSVVARGEWNGVRVGRNGPVVSHWLFADDALLFAGALVEECRVVKEVLQQYKSSSGQRVNYAKSAISFSLNVGEDLRRDICGVLGVAEVSSHAKYLGLPTVVGRSKVEVFASITAWCKEKMCQPKDDGDLGFKSLIHMNTALLAKQAWRLVEAKESMLALAYKAKYYPEGNFWNAMVGSSPSFI</sequence>
<dbReference type="Proteomes" id="UP001454036">
    <property type="component" value="Unassembled WGS sequence"/>
</dbReference>
<evidence type="ECO:0000313" key="3">
    <source>
        <dbReference type="Proteomes" id="UP001454036"/>
    </source>
</evidence>
<dbReference type="PANTHER" id="PTHR33116">
    <property type="entry name" value="REVERSE TRANSCRIPTASE ZINC-BINDING DOMAIN-CONTAINING PROTEIN-RELATED-RELATED"/>
    <property type="match status" value="1"/>
</dbReference>
<dbReference type="AlphaFoldDB" id="A0AAV3QM35"/>
<accession>A0AAV3QM35</accession>
<evidence type="ECO:0000313" key="2">
    <source>
        <dbReference type="EMBL" id="GAA0164311.1"/>
    </source>
</evidence>
<dbReference type="EMBL" id="BAABME010037468">
    <property type="protein sequence ID" value="GAA0164311.1"/>
    <property type="molecule type" value="Genomic_DNA"/>
</dbReference>
<protein>
    <recommendedName>
        <fullName evidence="1">Reverse transcriptase domain-containing protein</fullName>
    </recommendedName>
</protein>
<dbReference type="PANTHER" id="PTHR33116:SF86">
    <property type="entry name" value="REVERSE TRANSCRIPTASE DOMAIN-CONTAINING PROTEIN"/>
    <property type="match status" value="1"/>
</dbReference>
<evidence type="ECO:0000259" key="1">
    <source>
        <dbReference type="PROSITE" id="PS50878"/>
    </source>
</evidence>
<feature type="domain" description="Reverse transcriptase" evidence="1">
    <location>
        <begin position="1"/>
        <end position="132"/>
    </location>
</feature>
<comment type="caution">
    <text evidence="2">The sequence shown here is derived from an EMBL/GenBank/DDBJ whole genome shotgun (WGS) entry which is preliminary data.</text>
</comment>
<gene>
    <name evidence="2" type="ORF">LIER_43678</name>
</gene>